<dbReference type="Gene3D" id="3.20.20.140">
    <property type="entry name" value="Metal-dependent hydrolases"/>
    <property type="match status" value="2"/>
</dbReference>
<dbReference type="SUPFAM" id="SSF51556">
    <property type="entry name" value="Metallo-dependent hydrolases"/>
    <property type="match status" value="1"/>
</dbReference>
<dbReference type="CDD" id="cd01297">
    <property type="entry name" value="D-aminoacylase"/>
    <property type="match status" value="1"/>
</dbReference>
<dbReference type="InterPro" id="IPR013108">
    <property type="entry name" value="Amidohydro_3"/>
</dbReference>
<accession>A0A160V9K5</accession>
<sequence length="524" mass="57338">MSNLLIKNGLVIDGSGSVGFYAAVLITGDAVTIHRGDVSHLEAERVIDATGYVVCPGFVDVHSHAGLTILGAPHHDPKVRQGVTTELVGIDGISHAPFKSQEELHRYIWLDSGLNGYPPMPADWLTVADLLTKYDGTVAINMAYILGNSPVRIWSVGWNDRPATAPELEDMKSVVREAMEEGAYGLSTGLDYPPGSYADTAELSALSEVAASLGGIYHTHTRASLRSQGLMAPWEEAVEIGRRSGCPIHLTHYRQSSEGVGSHLDYLGLVENARDEGLDVTFDCYTYPYSGTMVAIGLPHWAKDGGPERLMAALQDADDRARMKREISRDRLENNWLTNFIQPQNRQYDGRLITDIAEMRSQDPADALFDLLVEENLGISTVGLGTNAQTLYAFVSHPMGMIASDAILFGEYPNPRTYGCFPIVLAEFVRAEKHLSLPEAIRKMTSFPAQRLGIPDRGLLRDGFKADIVLFNPYTVKTHATKEDPHHYPVGIDYVIVNGQVVIDQGENTGVLPGRGLRRGRAST</sequence>
<organism evidence="2">
    <name type="scientific">hydrothermal vent metagenome</name>
    <dbReference type="NCBI Taxonomy" id="652676"/>
    <lineage>
        <taxon>unclassified sequences</taxon>
        <taxon>metagenomes</taxon>
        <taxon>ecological metagenomes</taxon>
    </lineage>
</organism>
<keyword evidence="2" id="KW-0378">Hydrolase</keyword>
<name>A0A160V9K5_9ZZZZ</name>
<dbReference type="EMBL" id="FAXA01000301">
    <property type="protein sequence ID" value="CUV02756.1"/>
    <property type="molecule type" value="Genomic_DNA"/>
</dbReference>
<evidence type="ECO:0000313" key="2">
    <source>
        <dbReference type="EMBL" id="CUV02756.1"/>
    </source>
</evidence>
<protein>
    <submittedName>
        <fullName evidence="2">N-acyl-D-amino-acid deacylase</fullName>
        <ecNumber evidence="2">3.5.1.81</ecNumber>
    </submittedName>
</protein>
<dbReference type="InterPro" id="IPR050378">
    <property type="entry name" value="Metallo-dep_Hydrolases_sf"/>
</dbReference>
<evidence type="ECO:0000259" key="1">
    <source>
        <dbReference type="Pfam" id="PF07969"/>
    </source>
</evidence>
<dbReference type="PANTHER" id="PTHR11647:SF1">
    <property type="entry name" value="COLLAPSIN RESPONSE MEDIATOR PROTEIN"/>
    <property type="match status" value="1"/>
</dbReference>
<dbReference type="AlphaFoldDB" id="A0A160V9K5"/>
<dbReference type="GO" id="GO:0047420">
    <property type="term" value="F:N-acyl-D-amino-acid deacylase activity"/>
    <property type="evidence" value="ECO:0007669"/>
    <property type="project" value="UniProtKB-EC"/>
</dbReference>
<dbReference type="InterPro" id="IPR011059">
    <property type="entry name" value="Metal-dep_hydrolase_composite"/>
</dbReference>
<reference evidence="2" key="1">
    <citation type="submission" date="2015-10" db="EMBL/GenBank/DDBJ databases">
        <authorList>
            <person name="Gilbert D.G."/>
        </authorList>
    </citation>
    <scope>NUCLEOTIDE SEQUENCE</scope>
</reference>
<dbReference type="InterPro" id="IPR032466">
    <property type="entry name" value="Metal_Hydrolase"/>
</dbReference>
<dbReference type="EC" id="3.5.1.81" evidence="2"/>
<dbReference type="Pfam" id="PF07969">
    <property type="entry name" value="Amidohydro_3"/>
    <property type="match status" value="1"/>
</dbReference>
<dbReference type="SUPFAM" id="SSF51338">
    <property type="entry name" value="Composite domain of metallo-dependent hydrolases"/>
    <property type="match status" value="1"/>
</dbReference>
<dbReference type="PANTHER" id="PTHR11647">
    <property type="entry name" value="HYDRANTOINASE/DIHYDROPYRIMIDINASE FAMILY MEMBER"/>
    <property type="match status" value="1"/>
</dbReference>
<gene>
    <name evidence="2" type="ORF">MGWOODY_Clf2977</name>
</gene>
<proteinExistence type="predicted"/>
<feature type="domain" description="Amidohydrolase 3" evidence="1">
    <location>
        <begin position="45"/>
        <end position="503"/>
    </location>
</feature>